<evidence type="ECO:0000313" key="3">
    <source>
        <dbReference type="EMBL" id="GEU13496.1"/>
    </source>
</evidence>
<dbReference type="InterPro" id="IPR023346">
    <property type="entry name" value="Lysozyme-like_dom_sf"/>
</dbReference>
<feature type="domain" description="CwlT-like lysozyme" evidence="2">
    <location>
        <begin position="43"/>
        <end position="194"/>
    </location>
</feature>
<dbReference type="InterPro" id="IPR007921">
    <property type="entry name" value="CHAP_dom"/>
</dbReference>
<name>A0A640MID9_BACAN</name>
<comment type="caution">
    <text evidence="3">The sequence shown here is derived from an EMBL/GenBank/DDBJ whole genome shotgun (WGS) entry which is preliminary data.</text>
</comment>
<feature type="domain" description="Peptidase C51" evidence="1">
    <location>
        <begin position="237"/>
        <end position="319"/>
    </location>
</feature>
<dbReference type="InterPro" id="IPR038765">
    <property type="entry name" value="Papain-like_cys_pep_sf"/>
</dbReference>
<dbReference type="Pfam" id="PF13702">
    <property type="entry name" value="Lysozyme_like"/>
    <property type="match status" value="1"/>
</dbReference>
<dbReference type="CDD" id="cd16891">
    <property type="entry name" value="CwlT-like"/>
    <property type="match status" value="1"/>
</dbReference>
<proteinExistence type="predicted"/>
<dbReference type="Gene3D" id="3.90.1720.10">
    <property type="entry name" value="endopeptidase domain like (from Nostoc punctiforme)"/>
    <property type="match status" value="1"/>
</dbReference>
<dbReference type="SUPFAM" id="SSF53955">
    <property type="entry name" value="Lysozyme-like"/>
    <property type="match status" value="1"/>
</dbReference>
<dbReference type="SUPFAM" id="SSF54001">
    <property type="entry name" value="Cysteine proteinases"/>
    <property type="match status" value="1"/>
</dbReference>
<reference evidence="3" key="1">
    <citation type="submission" date="2019-12" db="EMBL/GenBank/DDBJ databases">
        <title>Epidemiological and comparative genomic analysis of Bacillus anthracis isolated from northern Vietnam.</title>
        <authorList>
            <person name="Hoang T.T.H."/>
            <person name="Dang D.A."/>
            <person name="Pham M.H."/>
            <person name="Luong M.H."/>
            <person name="Tran N.D."/>
            <person name="Nguyen T.H."/>
            <person name="Nguyen T.T."/>
            <person name="Inoue S."/>
            <person name="Morikawa S."/>
            <person name="Okutani A."/>
        </authorList>
    </citation>
    <scope>NUCLEOTIDE SEQUENCE</scope>
    <source>
        <strain evidence="3">QuyetLC</strain>
    </source>
</reference>
<reference evidence="3" key="2">
    <citation type="submission" date="2019-12" db="EMBL/GenBank/DDBJ databases">
        <authorList>
            <person name="Hoang T.H.H."/>
            <person name="Okutani A."/>
        </authorList>
    </citation>
    <scope>NUCLEOTIDE SEQUENCE</scope>
    <source>
        <strain evidence="3">QuyetLC</strain>
    </source>
</reference>
<accession>A0A640MID9</accession>
<sequence length="342" mass="38123">MKLFKSMPLFLLGFFFIFILLIGGASSSTNITGTEEEQNLPEVVLRWKEKVTKEAVKNEISEAVPYLLGIIMVESGGNSEKYPDIMQCSESQGRPPNSITDPDESIEVGVKYFANMWKGHQGYEILNIVQAYNFGGGFLSHSGKSYSLESAIQFSKSQANGQTITYKNPVAISLGYDYRYAYGNMFYSQIVKQYISSTSDNNSSSGNSALAKGALNELSEGIHEGGEKYWRWYGFNSRVEWCATFVSYVAEKANVKMERFAYCPTGINNFKANNQWQDRGVEPKSGAIVFFDWDGDGVSDHVGIVEKFENNIVYTIEGNSGDKLATQTYEKKSSFILGYGVP</sequence>
<protein>
    <submittedName>
        <fullName evidence="3">Peptidase P60</fullName>
    </submittedName>
</protein>
<dbReference type="AlphaFoldDB" id="A0A640MID9"/>
<dbReference type="EMBL" id="BLEY01000024">
    <property type="protein sequence ID" value="GEU13496.1"/>
    <property type="molecule type" value="Genomic_DNA"/>
</dbReference>
<dbReference type="Pfam" id="PF05257">
    <property type="entry name" value="CHAP"/>
    <property type="match status" value="1"/>
</dbReference>
<evidence type="ECO:0000259" key="1">
    <source>
        <dbReference type="Pfam" id="PF05257"/>
    </source>
</evidence>
<evidence type="ECO:0000259" key="2">
    <source>
        <dbReference type="Pfam" id="PF13702"/>
    </source>
</evidence>
<organism evidence="3">
    <name type="scientific">Bacillus anthracis</name>
    <name type="common">anthrax bacterium</name>
    <dbReference type="NCBI Taxonomy" id="1392"/>
    <lineage>
        <taxon>Bacteria</taxon>
        <taxon>Bacillati</taxon>
        <taxon>Bacillota</taxon>
        <taxon>Bacilli</taxon>
        <taxon>Bacillales</taxon>
        <taxon>Bacillaceae</taxon>
        <taxon>Bacillus</taxon>
        <taxon>Bacillus cereus group</taxon>
    </lineage>
</organism>
<dbReference type="Gene3D" id="1.10.530.10">
    <property type="match status" value="1"/>
</dbReference>
<dbReference type="InterPro" id="IPR047194">
    <property type="entry name" value="CwlT-like_lysozyme"/>
</dbReference>
<gene>
    <name evidence="3" type="ORF">QuyetLC_24640</name>
</gene>